<dbReference type="KEGG" id="mlr:MELLADRAFT_105018"/>
<protein>
    <submittedName>
        <fullName evidence="2">Uncharacterized protein</fullName>
    </submittedName>
</protein>
<dbReference type="GeneID" id="18922469"/>
<organism evidence="3">
    <name type="scientific">Melampsora larici-populina (strain 98AG31 / pathotype 3-4-7)</name>
    <name type="common">Poplar leaf rust fungus</name>
    <dbReference type="NCBI Taxonomy" id="747676"/>
    <lineage>
        <taxon>Eukaryota</taxon>
        <taxon>Fungi</taxon>
        <taxon>Dikarya</taxon>
        <taxon>Basidiomycota</taxon>
        <taxon>Pucciniomycotina</taxon>
        <taxon>Pucciniomycetes</taxon>
        <taxon>Pucciniales</taxon>
        <taxon>Melampsoraceae</taxon>
        <taxon>Melampsora</taxon>
    </lineage>
</organism>
<dbReference type="RefSeq" id="XP_007408179.1">
    <property type="nucleotide sequence ID" value="XM_007408117.1"/>
</dbReference>
<evidence type="ECO:0000256" key="1">
    <source>
        <dbReference type="SAM" id="MobiDB-lite"/>
    </source>
</evidence>
<dbReference type="InParanoid" id="F4RGN9"/>
<reference evidence="3" key="1">
    <citation type="journal article" date="2011" name="Proc. Natl. Acad. Sci. U.S.A.">
        <title>Obligate biotrophy features unraveled by the genomic analysis of rust fungi.</title>
        <authorList>
            <person name="Duplessis S."/>
            <person name="Cuomo C.A."/>
            <person name="Lin Y.-C."/>
            <person name="Aerts A."/>
            <person name="Tisserant E."/>
            <person name="Veneault-Fourrey C."/>
            <person name="Joly D.L."/>
            <person name="Hacquard S."/>
            <person name="Amselem J."/>
            <person name="Cantarel B.L."/>
            <person name="Chiu R."/>
            <person name="Coutinho P.M."/>
            <person name="Feau N."/>
            <person name="Field M."/>
            <person name="Frey P."/>
            <person name="Gelhaye E."/>
            <person name="Goldberg J."/>
            <person name="Grabherr M.G."/>
            <person name="Kodira C.D."/>
            <person name="Kohler A."/>
            <person name="Kuees U."/>
            <person name="Lindquist E.A."/>
            <person name="Lucas S.M."/>
            <person name="Mago R."/>
            <person name="Mauceli E."/>
            <person name="Morin E."/>
            <person name="Murat C."/>
            <person name="Pangilinan J.L."/>
            <person name="Park R."/>
            <person name="Pearson M."/>
            <person name="Quesneville H."/>
            <person name="Rouhier N."/>
            <person name="Sakthikumar S."/>
            <person name="Salamov A.A."/>
            <person name="Schmutz J."/>
            <person name="Selles B."/>
            <person name="Shapiro H."/>
            <person name="Tanguay P."/>
            <person name="Tuskan G.A."/>
            <person name="Henrissat B."/>
            <person name="Van de Peer Y."/>
            <person name="Rouze P."/>
            <person name="Ellis J.G."/>
            <person name="Dodds P.N."/>
            <person name="Schein J.E."/>
            <person name="Zhong S."/>
            <person name="Hamelin R.C."/>
            <person name="Grigoriev I.V."/>
            <person name="Szabo L.J."/>
            <person name="Martin F."/>
        </authorList>
    </citation>
    <scope>NUCLEOTIDE SEQUENCE [LARGE SCALE GENOMIC DNA]</scope>
    <source>
        <strain evidence="3">98AG31 / pathotype 3-4-7</strain>
    </source>
</reference>
<keyword evidence="3" id="KW-1185">Reference proteome</keyword>
<dbReference type="Proteomes" id="UP000001072">
    <property type="component" value="Unassembled WGS sequence"/>
</dbReference>
<name>F4RGN9_MELLP</name>
<evidence type="ECO:0000313" key="2">
    <source>
        <dbReference type="EMBL" id="EGG08593.1"/>
    </source>
</evidence>
<evidence type="ECO:0000313" key="3">
    <source>
        <dbReference type="Proteomes" id="UP000001072"/>
    </source>
</evidence>
<gene>
    <name evidence="2" type="ORF">MELLADRAFT_105018</name>
</gene>
<feature type="region of interest" description="Disordered" evidence="1">
    <location>
        <begin position="152"/>
        <end position="177"/>
    </location>
</feature>
<dbReference type="VEuPathDB" id="FungiDB:MELLADRAFT_105018"/>
<proteinExistence type="predicted"/>
<accession>F4RGN9</accession>
<dbReference type="HOGENOM" id="CLU_650659_0_0_1"/>
<dbReference type="EMBL" id="GL883100">
    <property type="protein sequence ID" value="EGG08593.1"/>
    <property type="molecule type" value="Genomic_DNA"/>
</dbReference>
<sequence>MSSQHQHPALFGQYGMNQVRNENGETPLAPAVNASGGAVSPPLGFGTAGLQSVPFLSHHSYSKAVMSHRPAVPTAAHGVPNFPKLPNLGRHDFHSSGTNTPGSITPSVAQSKTIHLDLDTGDERDKLDKFDWTPPFNNCSARIFEATMQSDLGTGSNTSGKAKATRIPSVSSTSSDDVVIEAPNKGKVADTINQDAAPGGNSAIFKLADAGGSVTITGSDANIQEFFAAVQLARLTEAGLSISMADPAKSAKMANTKIAMAQSRLKAMSAMNNSSVTSSQLADSIPLDPIQVKLESLIKKYGSLENHSREGWRVYKPHEASKYMQMNYEHLHKWAQELVSVHNMCLAFVPLTDDDPHQAKKQAGVDLENPPMYLEGFKWTDVKRPLLMSAPPPSAKKNKHGEGDIGHIDSPGGYAECQGFHI</sequence>
<dbReference type="AlphaFoldDB" id="F4RGN9"/>